<feature type="transmembrane region" description="Helical" evidence="2">
    <location>
        <begin position="38"/>
        <end position="63"/>
    </location>
</feature>
<name>A0A1I0ZJQ3_9CELL</name>
<dbReference type="EMBL" id="FOKA01000011">
    <property type="protein sequence ID" value="SFB25346.1"/>
    <property type="molecule type" value="Genomic_DNA"/>
</dbReference>
<reference evidence="3 4" key="1">
    <citation type="submission" date="2016-10" db="EMBL/GenBank/DDBJ databases">
        <authorList>
            <person name="de Groot N.N."/>
        </authorList>
    </citation>
    <scope>NUCLEOTIDE SEQUENCE [LARGE SCALE GENOMIC DNA]</scope>
    <source>
        <strain evidence="3 4">CGMCC 4.6945</strain>
    </source>
</reference>
<evidence type="ECO:0000256" key="1">
    <source>
        <dbReference type="SAM" id="MobiDB-lite"/>
    </source>
</evidence>
<proteinExistence type="predicted"/>
<sequence length="337" mass="33649">MPGRPAGPARPPRPRTGSGAGSGGGRGAGRGPGPAARLLRALVVLVALGALGTGAVAAVLAFLDRGAPGLAAERCSTTLDGTDWHLTPEQADNAALVAGAAVARGLPARAATIALATTLQESGLVNVTYGDRDSLGLFQQRPSQGWGTAEQVQDRVHATGRFYDALVEVEGWADLPVTVAAQAVQRSAFPDAYAQHEVRSRAWASALTGWSPAVLTCDLHAVDGAAGTPAPTAADRAAALGARAAQDLGAAVSTGAAADGSPRVVLDLAARTPDDPSRGGWAAAQWAVATAWATGATSVETATARWERGTPGWATTTPTDAAAPAPGTAVVGFAATP</sequence>
<organism evidence="3 4">
    <name type="scientific">Cellulomonas marina</name>
    <dbReference type="NCBI Taxonomy" id="988821"/>
    <lineage>
        <taxon>Bacteria</taxon>
        <taxon>Bacillati</taxon>
        <taxon>Actinomycetota</taxon>
        <taxon>Actinomycetes</taxon>
        <taxon>Micrococcales</taxon>
        <taxon>Cellulomonadaceae</taxon>
        <taxon>Cellulomonas</taxon>
    </lineage>
</organism>
<protein>
    <recommendedName>
        <fullName evidence="5">Heavy metal transporter</fullName>
    </recommendedName>
</protein>
<feature type="compositionally biased region" description="Gly residues" evidence="1">
    <location>
        <begin position="18"/>
        <end position="32"/>
    </location>
</feature>
<dbReference type="OrthoDB" id="5171895at2"/>
<dbReference type="RefSeq" id="WP_090033549.1">
    <property type="nucleotide sequence ID" value="NZ_BONM01000007.1"/>
</dbReference>
<keyword evidence="2" id="KW-0472">Membrane</keyword>
<keyword evidence="4" id="KW-1185">Reference proteome</keyword>
<evidence type="ECO:0000313" key="3">
    <source>
        <dbReference type="EMBL" id="SFB25346.1"/>
    </source>
</evidence>
<dbReference type="Proteomes" id="UP000199012">
    <property type="component" value="Unassembled WGS sequence"/>
</dbReference>
<gene>
    <name evidence="3" type="ORF">SAMN05421867_11197</name>
</gene>
<dbReference type="AlphaFoldDB" id="A0A1I0ZJQ3"/>
<evidence type="ECO:0000313" key="4">
    <source>
        <dbReference type="Proteomes" id="UP000199012"/>
    </source>
</evidence>
<feature type="region of interest" description="Disordered" evidence="1">
    <location>
        <begin position="1"/>
        <end position="32"/>
    </location>
</feature>
<accession>A0A1I0ZJQ3</accession>
<evidence type="ECO:0008006" key="5">
    <source>
        <dbReference type="Google" id="ProtNLM"/>
    </source>
</evidence>
<keyword evidence="2" id="KW-1133">Transmembrane helix</keyword>
<dbReference type="STRING" id="988821.SAMN05421867_11197"/>
<keyword evidence="2" id="KW-0812">Transmembrane</keyword>
<evidence type="ECO:0000256" key="2">
    <source>
        <dbReference type="SAM" id="Phobius"/>
    </source>
</evidence>